<sequence length="568" mass="57359">MFTKSAAAAIALTASSFLLGGAEANNKYLYNDYTDLAAKQETKAYCLDNDLVQIDATDLNKRHLISADAGIAAEIDTPVADAAAAIGADASILKRHLVEAGLGAAADLDVLGLVSAEAGLGADASILKRHLVEAGLGAAAEADIAGLASAGLAAGAEGSILKRGLADAAAGIGAGLDTPIGGAEAGIGGAASILKRHLVEAGIGAAAAADIAGLASAGIAAGADASILKRGLVDAGLGGAAAADIAGLASAGIGAGAEGSILKRHLVDAGLGAAADLDVLGLVSAEAGLGVEASILKRHLVEAGLGAAAEADIAGLASAGIAAGADASILKRSLAQAAAGLGGEIDAGVASAGAMAEAEGSILKRVLKNIADAKQVVLSAFTGSVPKASFTVSDVAWVKDDLFKVTINFATQDAAQLFAKFQDELKSLSLSGTEDENKVLWDGSSKSQIDNFNQWSASVLVKASKHQNLYCLPDDFAIKFDWNANDSSELHKLWADYFDTTYEYTLSQQFDSGKKKARRNYKVSKREYEEGKATQSNSTAAIDESSLKDLQSSTNVLPNFCWPAQCSS</sequence>
<evidence type="ECO:0000259" key="2">
    <source>
        <dbReference type="PROSITE" id="PS51824"/>
    </source>
</evidence>
<gene>
    <name evidence="3" type="ORF">PGUG_03291</name>
</gene>
<keyword evidence="1" id="KW-0732">Signal</keyword>
<dbReference type="EMBL" id="CH408158">
    <property type="protein sequence ID" value="EDK39193.2"/>
    <property type="molecule type" value="Genomic_DNA"/>
</dbReference>
<dbReference type="PROSITE" id="PS51824">
    <property type="entry name" value="FLO11"/>
    <property type="match status" value="1"/>
</dbReference>
<feature type="chain" id="PRO_5002681223" description="Flo11 domain-containing protein" evidence="1">
    <location>
        <begin position="25"/>
        <end position="568"/>
    </location>
</feature>
<dbReference type="KEGG" id="pgu:PGUG_03291"/>
<evidence type="ECO:0000256" key="1">
    <source>
        <dbReference type="SAM" id="SignalP"/>
    </source>
</evidence>
<evidence type="ECO:0000313" key="4">
    <source>
        <dbReference type="Proteomes" id="UP000001997"/>
    </source>
</evidence>
<dbReference type="SMART" id="SM01213">
    <property type="entry name" value="Flo11"/>
    <property type="match status" value="1"/>
</dbReference>
<dbReference type="GeneID" id="5126419"/>
<reference evidence="3 4" key="1">
    <citation type="journal article" date="2009" name="Nature">
        <title>Evolution of pathogenicity and sexual reproduction in eight Candida genomes.</title>
        <authorList>
            <person name="Butler G."/>
            <person name="Rasmussen M.D."/>
            <person name="Lin M.F."/>
            <person name="Santos M.A."/>
            <person name="Sakthikumar S."/>
            <person name="Munro C.A."/>
            <person name="Rheinbay E."/>
            <person name="Grabherr M."/>
            <person name="Forche A."/>
            <person name="Reedy J.L."/>
            <person name="Agrafioti I."/>
            <person name="Arnaud M.B."/>
            <person name="Bates S."/>
            <person name="Brown A.J."/>
            <person name="Brunke S."/>
            <person name="Costanzo M.C."/>
            <person name="Fitzpatrick D.A."/>
            <person name="de Groot P.W."/>
            <person name="Harris D."/>
            <person name="Hoyer L.L."/>
            <person name="Hube B."/>
            <person name="Klis F.M."/>
            <person name="Kodira C."/>
            <person name="Lennard N."/>
            <person name="Logue M.E."/>
            <person name="Martin R."/>
            <person name="Neiman A.M."/>
            <person name="Nikolaou E."/>
            <person name="Quail M.A."/>
            <person name="Quinn J."/>
            <person name="Santos M.C."/>
            <person name="Schmitzberger F.F."/>
            <person name="Sherlock G."/>
            <person name="Shah P."/>
            <person name="Silverstein K.A."/>
            <person name="Skrzypek M.S."/>
            <person name="Soll D."/>
            <person name="Staggs R."/>
            <person name="Stansfield I."/>
            <person name="Stumpf M.P."/>
            <person name="Sudbery P.E."/>
            <person name="Srikantha T."/>
            <person name="Zeng Q."/>
            <person name="Berman J."/>
            <person name="Berriman M."/>
            <person name="Heitman J."/>
            <person name="Gow N.A."/>
            <person name="Lorenz M.C."/>
            <person name="Birren B.W."/>
            <person name="Kellis M."/>
            <person name="Cuomo C.A."/>
        </authorList>
    </citation>
    <scope>NUCLEOTIDE SEQUENCE [LARGE SCALE GENOMIC DNA]</scope>
    <source>
        <strain evidence="4">ATCC 6260 / CBS 566 / DSM 6381 / JCM 1539 / NBRC 10279 / NRRL Y-324</strain>
    </source>
</reference>
<organism evidence="3 4">
    <name type="scientific">Meyerozyma guilliermondii (strain ATCC 6260 / CBS 566 / DSM 6381 / JCM 1539 / NBRC 10279 / NRRL Y-324)</name>
    <name type="common">Yeast</name>
    <name type="synonym">Candida guilliermondii</name>
    <dbReference type="NCBI Taxonomy" id="294746"/>
    <lineage>
        <taxon>Eukaryota</taxon>
        <taxon>Fungi</taxon>
        <taxon>Dikarya</taxon>
        <taxon>Ascomycota</taxon>
        <taxon>Saccharomycotina</taxon>
        <taxon>Pichiomycetes</taxon>
        <taxon>Debaryomycetaceae</taxon>
        <taxon>Meyerozyma</taxon>
    </lineage>
</organism>
<dbReference type="RefSeq" id="XP_001483910.2">
    <property type="nucleotide sequence ID" value="XM_001483860.1"/>
</dbReference>
<feature type="signal peptide" evidence="1">
    <location>
        <begin position="1"/>
        <end position="24"/>
    </location>
</feature>
<protein>
    <recommendedName>
        <fullName evidence="2">Flo11 domain-containing protein</fullName>
    </recommendedName>
</protein>
<accession>A5DJ40</accession>
<evidence type="ECO:0000313" key="3">
    <source>
        <dbReference type="EMBL" id="EDK39193.2"/>
    </source>
</evidence>
<dbReference type="HOGENOM" id="CLU_479882_0_0_1"/>
<dbReference type="Pfam" id="PF10182">
    <property type="entry name" value="Flo11"/>
    <property type="match status" value="1"/>
</dbReference>
<proteinExistence type="predicted"/>
<dbReference type="AlphaFoldDB" id="A5DJ40"/>
<keyword evidence="4" id="KW-1185">Reference proteome</keyword>
<dbReference type="OrthoDB" id="4024158at2759"/>
<feature type="domain" description="Flo11" evidence="2">
    <location>
        <begin position="357"/>
        <end position="568"/>
    </location>
</feature>
<dbReference type="Proteomes" id="UP000001997">
    <property type="component" value="Unassembled WGS sequence"/>
</dbReference>
<dbReference type="InterPro" id="IPR018789">
    <property type="entry name" value="Flo11"/>
</dbReference>
<dbReference type="InParanoid" id="A5DJ40"/>
<name>A5DJ40_PICGU</name>